<dbReference type="InterPro" id="IPR054695">
    <property type="entry name" value="Pierisin-like_dom"/>
</dbReference>
<dbReference type="SUPFAM" id="SSF56399">
    <property type="entry name" value="ADP-ribosylation"/>
    <property type="match status" value="1"/>
</dbReference>
<dbReference type="InterPro" id="IPR036375">
    <property type="entry name" value="Hemopexin-like_dom_sf"/>
</dbReference>
<sequence>MSQQADAPGRGCISSFTPPIRETDLREAEAMHTLVLLNTATYPRDLVRDIFYRSFDREYDITHHVFRWDTTPYEQVFANGFHTRRQEHMSDKDYCNLEQYVNHGGGRPLDSTRPTRHCFVSTTLNSGWYPSVSTKQGERVVTRYEIYAPGGIWVAETLGDRYRFSAQDEVAFVNGIAPQYIRSAQVFRLQASGQHTRRERVNNIIYVNGGFNPQSFYADERMPEITRPIKLYQDPTTKKIENLIVQIWNPSQMRRKREINIKYVNYKAFMDDGILIDAAFRSSREDEMYVFMKNEYALINYAPGGTYDRVVNGPHLICDSFPSLSGTTFGEHGIDCAFTTHYDNECFIFSGNLCAKIDYAPGTINLVIKMP</sequence>
<dbReference type="Proteomes" id="UP001172457">
    <property type="component" value="Chromosome 1"/>
</dbReference>
<dbReference type="EMBL" id="JARYMX010000001">
    <property type="protein sequence ID" value="KAJ9564298.1"/>
    <property type="molecule type" value="Genomic_DNA"/>
</dbReference>
<dbReference type="Gene3D" id="2.110.10.10">
    <property type="entry name" value="Hemopexin-like domain"/>
    <property type="match status" value="1"/>
</dbReference>
<proteinExistence type="predicted"/>
<name>A0AA38TNR0_9ASTR</name>
<comment type="caution">
    <text evidence="2">The sequence shown here is derived from an EMBL/GenBank/DDBJ whole genome shotgun (WGS) entry which is preliminary data.</text>
</comment>
<dbReference type="Gene3D" id="3.90.210.10">
    <property type="entry name" value="Heat-Labile Enterotoxin, subunit A"/>
    <property type="match status" value="1"/>
</dbReference>
<dbReference type="AlphaFoldDB" id="A0AA38TNR0"/>
<protein>
    <recommendedName>
        <fullName evidence="1">Pierisin-like domain-containing protein</fullName>
    </recommendedName>
</protein>
<dbReference type="SUPFAM" id="SSF50923">
    <property type="entry name" value="Hemopexin-like domain"/>
    <property type="match status" value="1"/>
</dbReference>
<evidence type="ECO:0000259" key="1">
    <source>
        <dbReference type="Pfam" id="PF22596"/>
    </source>
</evidence>
<evidence type="ECO:0000313" key="3">
    <source>
        <dbReference type="Proteomes" id="UP001172457"/>
    </source>
</evidence>
<accession>A0AA38TNR0</accession>
<dbReference type="Pfam" id="PF22596">
    <property type="entry name" value="Scabin-like"/>
    <property type="match status" value="1"/>
</dbReference>
<gene>
    <name evidence="2" type="ORF">OSB04_000264</name>
</gene>
<organism evidence="2 3">
    <name type="scientific">Centaurea solstitialis</name>
    <name type="common">yellow star-thistle</name>
    <dbReference type="NCBI Taxonomy" id="347529"/>
    <lineage>
        <taxon>Eukaryota</taxon>
        <taxon>Viridiplantae</taxon>
        <taxon>Streptophyta</taxon>
        <taxon>Embryophyta</taxon>
        <taxon>Tracheophyta</taxon>
        <taxon>Spermatophyta</taxon>
        <taxon>Magnoliopsida</taxon>
        <taxon>eudicotyledons</taxon>
        <taxon>Gunneridae</taxon>
        <taxon>Pentapetalae</taxon>
        <taxon>asterids</taxon>
        <taxon>campanulids</taxon>
        <taxon>Asterales</taxon>
        <taxon>Asteraceae</taxon>
        <taxon>Carduoideae</taxon>
        <taxon>Cardueae</taxon>
        <taxon>Centaureinae</taxon>
        <taxon>Centaurea</taxon>
    </lineage>
</organism>
<keyword evidence="3" id="KW-1185">Reference proteome</keyword>
<feature type="domain" description="Pierisin-like" evidence="1">
    <location>
        <begin position="66"/>
        <end position="189"/>
    </location>
</feature>
<reference evidence="2" key="1">
    <citation type="submission" date="2023-03" db="EMBL/GenBank/DDBJ databases">
        <title>Chromosome-scale reference genome and RAD-based genetic map of yellow starthistle (Centaurea solstitialis) reveal putative structural variation and QTLs associated with invader traits.</title>
        <authorList>
            <person name="Reatini B."/>
            <person name="Cang F.A."/>
            <person name="Jiang Q."/>
            <person name="Mckibben M.T.W."/>
            <person name="Barker M.S."/>
            <person name="Rieseberg L.H."/>
            <person name="Dlugosch K.M."/>
        </authorList>
    </citation>
    <scope>NUCLEOTIDE SEQUENCE</scope>
    <source>
        <strain evidence="2">CAN-66</strain>
        <tissue evidence="2">Leaf</tissue>
    </source>
</reference>
<evidence type="ECO:0000313" key="2">
    <source>
        <dbReference type="EMBL" id="KAJ9564298.1"/>
    </source>
</evidence>